<sequence length="70" mass="8168">MGLHQTRFCMVLLLCITNSVIPLRHLPYYPHLPPFRHYCLFTACSCSSQKSAFSFTAPQQRLYLCTARTW</sequence>
<keyword evidence="1" id="KW-0732">Signal</keyword>
<dbReference type="AlphaFoldDB" id="A0A2M4D0H5"/>
<proteinExistence type="predicted"/>
<reference evidence="2" key="1">
    <citation type="submission" date="2018-01" db="EMBL/GenBank/DDBJ databases">
        <title>An insight into the sialome of Amazonian anophelines.</title>
        <authorList>
            <person name="Ribeiro J.M."/>
            <person name="Scarpassa V."/>
            <person name="Calvo E."/>
        </authorList>
    </citation>
    <scope>NUCLEOTIDE SEQUENCE</scope>
</reference>
<accession>A0A2M4D0H5</accession>
<feature type="signal peptide" evidence="1">
    <location>
        <begin position="1"/>
        <end position="22"/>
    </location>
</feature>
<dbReference type="EMBL" id="GGFL01006906">
    <property type="protein sequence ID" value="MBW71084.1"/>
    <property type="molecule type" value="Transcribed_RNA"/>
</dbReference>
<organism evidence="2">
    <name type="scientific">Anopheles darlingi</name>
    <name type="common">Mosquito</name>
    <dbReference type="NCBI Taxonomy" id="43151"/>
    <lineage>
        <taxon>Eukaryota</taxon>
        <taxon>Metazoa</taxon>
        <taxon>Ecdysozoa</taxon>
        <taxon>Arthropoda</taxon>
        <taxon>Hexapoda</taxon>
        <taxon>Insecta</taxon>
        <taxon>Pterygota</taxon>
        <taxon>Neoptera</taxon>
        <taxon>Endopterygota</taxon>
        <taxon>Diptera</taxon>
        <taxon>Nematocera</taxon>
        <taxon>Culicoidea</taxon>
        <taxon>Culicidae</taxon>
        <taxon>Anophelinae</taxon>
        <taxon>Anopheles</taxon>
    </lineage>
</organism>
<evidence type="ECO:0000313" key="2">
    <source>
        <dbReference type="EMBL" id="MBW71084.1"/>
    </source>
</evidence>
<evidence type="ECO:0000256" key="1">
    <source>
        <dbReference type="SAM" id="SignalP"/>
    </source>
</evidence>
<name>A0A2M4D0H5_ANODA</name>
<feature type="chain" id="PRO_5014876079" evidence="1">
    <location>
        <begin position="23"/>
        <end position="70"/>
    </location>
</feature>
<protein>
    <submittedName>
        <fullName evidence="2">Putative secreted protein</fullName>
    </submittedName>
</protein>